<feature type="transmembrane region" description="Helical" evidence="1">
    <location>
        <begin position="49"/>
        <end position="68"/>
    </location>
</feature>
<dbReference type="Proteomes" id="UP000255515">
    <property type="component" value="Unassembled WGS sequence"/>
</dbReference>
<evidence type="ECO:0000313" key="3">
    <source>
        <dbReference type="Proteomes" id="UP000255515"/>
    </source>
</evidence>
<proteinExistence type="predicted"/>
<reference evidence="2 3" key="1">
    <citation type="submission" date="2018-06" db="EMBL/GenBank/DDBJ databases">
        <authorList>
            <consortium name="Pathogen Informatics"/>
            <person name="Doyle S."/>
        </authorList>
    </citation>
    <scope>NUCLEOTIDE SEQUENCE [LARGE SCALE GENOMIC DNA]</scope>
    <source>
        <strain evidence="2 3">NCTC11661</strain>
    </source>
</reference>
<keyword evidence="1" id="KW-1133">Transmembrane helix</keyword>
<protein>
    <submittedName>
        <fullName evidence="2">Uncharacterized protein</fullName>
    </submittedName>
</protein>
<name>A0A376C0L6_9FLAO</name>
<keyword evidence="1" id="KW-0812">Transmembrane</keyword>
<dbReference type="EMBL" id="UFTJ01000002">
    <property type="protein sequence ID" value="SSZ55738.1"/>
    <property type="molecule type" value="Genomic_DNA"/>
</dbReference>
<dbReference type="RefSeq" id="WP_002688964.1">
    <property type="nucleotide sequence ID" value="NZ_UFTJ01000002.1"/>
</dbReference>
<accession>A0A376C0L6</accession>
<gene>
    <name evidence="2" type="ORF">NCTC11661_01136</name>
</gene>
<evidence type="ECO:0000256" key="1">
    <source>
        <dbReference type="SAM" id="Phobius"/>
    </source>
</evidence>
<feature type="transmembrane region" description="Helical" evidence="1">
    <location>
        <begin position="12"/>
        <end position="29"/>
    </location>
</feature>
<evidence type="ECO:0000313" key="2">
    <source>
        <dbReference type="EMBL" id="SSZ55738.1"/>
    </source>
</evidence>
<feature type="transmembrane region" description="Helical" evidence="1">
    <location>
        <begin position="115"/>
        <end position="134"/>
    </location>
</feature>
<organism evidence="2 3">
    <name type="scientific">Bergeyella zoohelcum</name>
    <dbReference type="NCBI Taxonomy" id="1015"/>
    <lineage>
        <taxon>Bacteria</taxon>
        <taxon>Pseudomonadati</taxon>
        <taxon>Bacteroidota</taxon>
        <taxon>Flavobacteriia</taxon>
        <taxon>Flavobacteriales</taxon>
        <taxon>Weeksellaceae</taxon>
        <taxon>Bergeyella</taxon>
    </lineage>
</organism>
<keyword evidence="1" id="KW-0472">Membrane</keyword>
<dbReference type="AlphaFoldDB" id="A0A376C0L6"/>
<feature type="transmembrane region" description="Helical" evidence="1">
    <location>
        <begin position="88"/>
        <end position="109"/>
    </location>
</feature>
<sequence length="144" mass="16526">MKKQSIGIFKANAFMFISFILIGIILYFLFKEAYVLDIILLTITLNKLILNKVEFLIPCGIYLISFVWSFKRNENLISYNSVIKLKNIWSTFIIAIPFTILLFAIRTYITNDTETSIIVSAILGINLSILSIGIKIKFFSKNNL</sequence>